<evidence type="ECO:0000313" key="3">
    <source>
        <dbReference type="EMBL" id="SUM31885.1"/>
    </source>
</evidence>
<accession>A0A380FDA0</accession>
<dbReference type="Proteomes" id="UP000255277">
    <property type="component" value="Unassembled WGS sequence"/>
</dbReference>
<dbReference type="AlphaFoldDB" id="A0A380FDA0"/>
<sequence length="123" mass="13322">MSTAYLLSKMLDSDTIKKIVERTRKGGAEIVELLGNGSAYYAPASAIYSMIAAILKDQKRLLPSIALLEGEYGFTDICLGVPTILGANGIEQVVELQLSEDEQQQLQISADSVTEVKQSLTNK</sequence>
<proteinExistence type="inferred from homology"/>
<protein>
    <submittedName>
        <fullName evidence="3">Malate dehydrogenase</fullName>
        <ecNumber evidence="3">1.1.1.37</ecNumber>
    </submittedName>
</protein>
<dbReference type="GO" id="GO:0004459">
    <property type="term" value="F:L-lactate dehydrogenase (NAD+) activity"/>
    <property type="evidence" value="ECO:0007669"/>
    <property type="project" value="TreeGrafter"/>
</dbReference>
<dbReference type="PANTHER" id="PTHR43128">
    <property type="entry name" value="L-2-HYDROXYCARBOXYLATE DEHYDROGENASE (NAD(P)(+))"/>
    <property type="match status" value="1"/>
</dbReference>
<dbReference type="Gene3D" id="3.90.110.10">
    <property type="entry name" value="Lactate dehydrogenase/glycoside hydrolase, family 4, C-terminal"/>
    <property type="match status" value="1"/>
</dbReference>
<dbReference type="SUPFAM" id="SSF56327">
    <property type="entry name" value="LDH C-terminal domain-like"/>
    <property type="match status" value="1"/>
</dbReference>
<dbReference type="InterPro" id="IPR015955">
    <property type="entry name" value="Lactate_DH/Glyco_Ohase_4_C"/>
</dbReference>
<feature type="domain" description="Lactate/malate dehydrogenase C-terminal" evidence="2">
    <location>
        <begin position="10"/>
        <end position="119"/>
    </location>
</feature>
<dbReference type="GO" id="GO:0006089">
    <property type="term" value="P:lactate metabolic process"/>
    <property type="evidence" value="ECO:0007669"/>
    <property type="project" value="TreeGrafter"/>
</dbReference>
<dbReference type="GO" id="GO:0030060">
    <property type="term" value="F:L-malate dehydrogenase (NAD+) activity"/>
    <property type="evidence" value="ECO:0007669"/>
    <property type="project" value="UniProtKB-EC"/>
</dbReference>
<comment type="similarity">
    <text evidence="1">Belongs to the LDH/MDH superfamily. LDH family.</text>
</comment>
<dbReference type="PANTHER" id="PTHR43128:SF16">
    <property type="entry name" value="L-LACTATE DEHYDROGENASE"/>
    <property type="match status" value="1"/>
</dbReference>
<keyword evidence="3" id="KW-0560">Oxidoreductase</keyword>
<organism evidence="3 4">
    <name type="scientific">Staphylococcus gallinarum</name>
    <dbReference type="NCBI Taxonomy" id="1293"/>
    <lineage>
        <taxon>Bacteria</taxon>
        <taxon>Bacillati</taxon>
        <taxon>Bacillota</taxon>
        <taxon>Bacilli</taxon>
        <taxon>Bacillales</taxon>
        <taxon>Staphylococcaceae</taxon>
        <taxon>Staphylococcus</taxon>
    </lineage>
</organism>
<evidence type="ECO:0000313" key="4">
    <source>
        <dbReference type="Proteomes" id="UP000255277"/>
    </source>
</evidence>
<evidence type="ECO:0000256" key="1">
    <source>
        <dbReference type="ARBA" id="ARBA00006054"/>
    </source>
</evidence>
<dbReference type="Pfam" id="PF02866">
    <property type="entry name" value="Ldh_1_C"/>
    <property type="match status" value="1"/>
</dbReference>
<evidence type="ECO:0000259" key="2">
    <source>
        <dbReference type="Pfam" id="PF02866"/>
    </source>
</evidence>
<dbReference type="EMBL" id="UHDK01000001">
    <property type="protein sequence ID" value="SUM31885.1"/>
    <property type="molecule type" value="Genomic_DNA"/>
</dbReference>
<reference evidence="3 4" key="1">
    <citation type="submission" date="2018-06" db="EMBL/GenBank/DDBJ databases">
        <authorList>
            <consortium name="Pathogen Informatics"/>
            <person name="Doyle S."/>
        </authorList>
    </citation>
    <scope>NUCLEOTIDE SEQUENCE [LARGE SCALE GENOMIC DNA]</scope>
    <source>
        <strain evidence="3 4">NCTC12195</strain>
    </source>
</reference>
<name>A0A380FDA0_STAGA</name>
<gene>
    <name evidence="3" type="primary">mdh_2</name>
    <name evidence="3" type="ORF">NCTC12195_01322</name>
</gene>
<dbReference type="EC" id="1.1.1.37" evidence="3"/>
<dbReference type="InterPro" id="IPR022383">
    <property type="entry name" value="Lactate/malate_DH_C"/>
</dbReference>